<dbReference type="EMBL" id="OU963867">
    <property type="protein sequence ID" value="CAH0391964.1"/>
    <property type="molecule type" value="Genomic_DNA"/>
</dbReference>
<evidence type="ECO:0000313" key="9">
    <source>
        <dbReference type="Proteomes" id="UP001152759"/>
    </source>
</evidence>
<reference evidence="8" key="1">
    <citation type="submission" date="2021-12" db="EMBL/GenBank/DDBJ databases">
        <authorList>
            <person name="King R."/>
        </authorList>
    </citation>
    <scope>NUCLEOTIDE SEQUENCE</scope>
</reference>
<dbReference type="KEGG" id="btab:109034430"/>
<evidence type="ECO:0000256" key="4">
    <source>
        <dbReference type="ARBA" id="ARBA00023163"/>
    </source>
</evidence>
<evidence type="ECO:0000256" key="2">
    <source>
        <dbReference type="ARBA" id="ARBA00016807"/>
    </source>
</evidence>
<accession>A0A9P0AFV6</accession>
<dbReference type="AlphaFoldDB" id="A0A9P0AFV6"/>
<keyword evidence="4" id="KW-0804">Transcription</keyword>
<evidence type="ECO:0000256" key="3">
    <source>
        <dbReference type="ARBA" id="ARBA00023015"/>
    </source>
</evidence>
<dbReference type="OrthoDB" id="8045892at2759"/>
<dbReference type="PANTHER" id="PTHR23098">
    <property type="entry name" value="AGAP001331-PA-RELATED"/>
    <property type="match status" value="1"/>
</dbReference>
<gene>
    <name evidence="8" type="ORF">BEMITA_LOCUS10531</name>
</gene>
<keyword evidence="3" id="KW-0805">Transcription regulation</keyword>
<feature type="region of interest" description="Disordered" evidence="6">
    <location>
        <begin position="212"/>
        <end position="242"/>
    </location>
</feature>
<comment type="function">
    <text evidence="5">Involved in transvection phenomena (= synapsis-dependent gene expression), where the synaptic pairing of chromosomes carrying genes with which zeste interacts influences the expression of these genes. Zeste binds to DNA and stimulates transcription from a nearby promoter.</text>
</comment>
<feature type="region of interest" description="Disordered" evidence="6">
    <location>
        <begin position="255"/>
        <end position="319"/>
    </location>
</feature>
<dbReference type="GO" id="GO:0005634">
    <property type="term" value="C:nucleus"/>
    <property type="evidence" value="ECO:0007669"/>
    <property type="project" value="TreeGrafter"/>
</dbReference>
<keyword evidence="9" id="KW-1185">Reference proteome</keyword>
<dbReference type="InterPro" id="IPR028002">
    <property type="entry name" value="Myb_DNA-bind_5"/>
</dbReference>
<sequence length="388" mass="42593">MLVNNVKTIKSGKQRMSDHQKGLLVSYMQRHPYFAKTGLCPGSQDRQMAKKMWDRVTNLLNSGGPAQKSSSGWKQTWADMKSRVKLKAGEIQQAQRTGTEVPLQGSSGQAAHLNETEEAIYGLLGGTDWIGATENGMGTHFVSVSNLTDEQSPTSSLDLMDDEGAVHLPRVDFVSRLETNPVKINRFILPAYHNQTGDSKNQMPLTITYEQFHSQSTKESSSSSSRPPSAPARLMEPAKNGSFCFTSQSGQAQFFQLPPSTSSTHSPTLSPQMPSFNYVSSTPSYSKKHPVDDDQKSDNDDNDDSDFRKPTGKKKRKMTSVYQETTELYANECKEMRNATMLGIEALKSLKDSIELQTAAIKEMTHAIMGLSAAVTNGSLTHAPVGLS</sequence>
<evidence type="ECO:0000259" key="7">
    <source>
        <dbReference type="Pfam" id="PF13873"/>
    </source>
</evidence>
<evidence type="ECO:0000313" key="8">
    <source>
        <dbReference type="EMBL" id="CAH0391964.1"/>
    </source>
</evidence>
<feature type="domain" description="Myb/SANT-like DNA-binding" evidence="7">
    <location>
        <begin position="13"/>
        <end position="88"/>
    </location>
</feature>
<organism evidence="8 9">
    <name type="scientific">Bemisia tabaci</name>
    <name type="common">Sweetpotato whitefly</name>
    <name type="synonym">Aleurodes tabaci</name>
    <dbReference type="NCBI Taxonomy" id="7038"/>
    <lineage>
        <taxon>Eukaryota</taxon>
        <taxon>Metazoa</taxon>
        <taxon>Ecdysozoa</taxon>
        <taxon>Arthropoda</taxon>
        <taxon>Hexapoda</taxon>
        <taxon>Insecta</taxon>
        <taxon>Pterygota</taxon>
        <taxon>Neoptera</taxon>
        <taxon>Paraneoptera</taxon>
        <taxon>Hemiptera</taxon>
        <taxon>Sternorrhyncha</taxon>
        <taxon>Aleyrodoidea</taxon>
        <taxon>Aleyrodidae</taxon>
        <taxon>Aleyrodinae</taxon>
        <taxon>Bemisia</taxon>
    </lineage>
</organism>
<dbReference type="Proteomes" id="UP001152759">
    <property type="component" value="Chromosome 6"/>
</dbReference>
<protein>
    <recommendedName>
        <fullName evidence="2">Regulatory protein zeste</fullName>
    </recommendedName>
</protein>
<evidence type="ECO:0000256" key="1">
    <source>
        <dbReference type="ARBA" id="ARBA00011764"/>
    </source>
</evidence>
<proteinExistence type="predicted"/>
<feature type="compositionally biased region" description="Basic and acidic residues" evidence="6">
    <location>
        <begin position="289"/>
        <end position="309"/>
    </location>
</feature>
<feature type="compositionally biased region" description="Polar residues" evidence="6">
    <location>
        <begin position="272"/>
        <end position="285"/>
    </location>
</feature>
<dbReference type="Pfam" id="PF13873">
    <property type="entry name" value="Myb_DNA-bind_5"/>
    <property type="match status" value="1"/>
</dbReference>
<comment type="subunit">
    <text evidence="1">Self-associates forming complexes of several hundred monomers.</text>
</comment>
<feature type="compositionally biased region" description="Low complexity" evidence="6">
    <location>
        <begin position="257"/>
        <end position="271"/>
    </location>
</feature>
<feature type="compositionally biased region" description="Low complexity" evidence="6">
    <location>
        <begin position="220"/>
        <end position="233"/>
    </location>
</feature>
<evidence type="ECO:0000256" key="6">
    <source>
        <dbReference type="SAM" id="MobiDB-lite"/>
    </source>
</evidence>
<evidence type="ECO:0000256" key="5">
    <source>
        <dbReference type="ARBA" id="ARBA00025466"/>
    </source>
</evidence>
<name>A0A9P0AFV6_BEMTA</name>
<dbReference type="PANTHER" id="PTHR23098:SF16">
    <property type="entry name" value="REGULATORY PROTEIN ZESTE"/>
    <property type="match status" value="1"/>
</dbReference>